<protein>
    <submittedName>
        <fullName evidence="2">TPR repeat-containing protein</fullName>
    </submittedName>
</protein>
<evidence type="ECO:0000256" key="1">
    <source>
        <dbReference type="PROSITE-ProRule" id="PRU00339"/>
    </source>
</evidence>
<dbReference type="Pfam" id="PF13432">
    <property type="entry name" value="TPR_16"/>
    <property type="match status" value="1"/>
</dbReference>
<dbReference type="SUPFAM" id="SSF48452">
    <property type="entry name" value="TPR-like"/>
    <property type="match status" value="1"/>
</dbReference>
<dbReference type="Gene3D" id="1.25.40.10">
    <property type="entry name" value="Tetratricopeptide repeat domain"/>
    <property type="match status" value="1"/>
</dbReference>
<dbReference type="EMBL" id="LGGD01000118">
    <property type="protein sequence ID" value="KUK61572.1"/>
    <property type="molecule type" value="Genomic_DNA"/>
</dbReference>
<accession>A0A124FS93</accession>
<keyword evidence="1" id="KW-0802">TPR repeat</keyword>
<comment type="caution">
    <text evidence="2">The sequence shown here is derived from an EMBL/GenBank/DDBJ whole genome shotgun (WGS) entry which is preliminary data.</text>
</comment>
<dbReference type="Proteomes" id="UP000054323">
    <property type="component" value="Unassembled WGS sequence"/>
</dbReference>
<dbReference type="AlphaFoldDB" id="A0A124FS93"/>
<evidence type="ECO:0000313" key="3">
    <source>
        <dbReference type="Proteomes" id="UP000054323"/>
    </source>
</evidence>
<organism evidence="2 3">
    <name type="scientific">Methanoculleus marisnigri</name>
    <dbReference type="NCBI Taxonomy" id="2198"/>
    <lineage>
        <taxon>Archaea</taxon>
        <taxon>Methanobacteriati</taxon>
        <taxon>Methanobacteriota</taxon>
        <taxon>Stenosarchaea group</taxon>
        <taxon>Methanomicrobia</taxon>
        <taxon>Methanomicrobiales</taxon>
        <taxon>Methanomicrobiaceae</taxon>
        <taxon>Methanoculleus</taxon>
    </lineage>
</organism>
<sequence>MPQLITPEIPRKGDDRDASRAYTDAIVETLDPAAHNNRGVALERQGRYDEALTAFSAALLSDNEDVYAWNNRAVILTRLVWKPGGVVDRPALSPGARGPGIDTPSGAIRVGGLMGLLMFLLQPLAPYASHDRRSSPWPPGRPVRL</sequence>
<dbReference type="PATRIC" id="fig|2198.4.peg.1362"/>
<reference evidence="3" key="1">
    <citation type="journal article" date="2015" name="MBio">
        <title>Genome-Resolved Metagenomic Analysis Reveals Roles for Candidate Phyla and Other Microbial Community Members in Biogeochemical Transformations in Oil Reservoirs.</title>
        <authorList>
            <person name="Hu P."/>
            <person name="Tom L."/>
            <person name="Singh A."/>
            <person name="Thomas B.C."/>
            <person name="Baker B.J."/>
            <person name="Piceno Y.M."/>
            <person name="Andersen G.L."/>
            <person name="Banfield J.F."/>
        </authorList>
    </citation>
    <scope>NUCLEOTIDE SEQUENCE [LARGE SCALE GENOMIC DNA]</scope>
</reference>
<dbReference type="InterPro" id="IPR019734">
    <property type="entry name" value="TPR_rpt"/>
</dbReference>
<dbReference type="SMART" id="SM00028">
    <property type="entry name" value="TPR"/>
    <property type="match status" value="1"/>
</dbReference>
<evidence type="ECO:0000313" key="2">
    <source>
        <dbReference type="EMBL" id="KUK61572.1"/>
    </source>
</evidence>
<gene>
    <name evidence="2" type="ORF">XD82_1040</name>
</gene>
<feature type="repeat" description="TPR" evidence="1">
    <location>
        <begin position="32"/>
        <end position="65"/>
    </location>
</feature>
<proteinExistence type="predicted"/>
<name>A0A124FS93_9EURY</name>
<dbReference type="InterPro" id="IPR011990">
    <property type="entry name" value="TPR-like_helical_dom_sf"/>
</dbReference>
<dbReference type="PROSITE" id="PS50005">
    <property type="entry name" value="TPR"/>
    <property type="match status" value="1"/>
</dbReference>